<gene>
    <name evidence="5" type="ORF">BSL78_12065</name>
</gene>
<keyword evidence="3" id="KW-1133">Transmembrane helix</keyword>
<evidence type="ECO:0000313" key="6">
    <source>
        <dbReference type="Proteomes" id="UP000230750"/>
    </source>
</evidence>
<dbReference type="AlphaFoldDB" id="A0A2G8KSS1"/>
<keyword evidence="2" id="KW-0812">Transmembrane</keyword>
<keyword evidence="6" id="KW-1185">Reference proteome</keyword>
<accession>A0A2G8KSS1</accession>
<evidence type="ECO:0000256" key="4">
    <source>
        <dbReference type="ARBA" id="ARBA00023136"/>
    </source>
</evidence>
<reference evidence="5 6" key="1">
    <citation type="journal article" date="2017" name="PLoS Biol.">
        <title>The sea cucumber genome provides insights into morphological evolution and visceral regeneration.</title>
        <authorList>
            <person name="Zhang X."/>
            <person name="Sun L."/>
            <person name="Yuan J."/>
            <person name="Sun Y."/>
            <person name="Gao Y."/>
            <person name="Zhang L."/>
            <person name="Li S."/>
            <person name="Dai H."/>
            <person name="Hamel J.F."/>
            <person name="Liu C."/>
            <person name="Yu Y."/>
            <person name="Liu S."/>
            <person name="Lin W."/>
            <person name="Guo K."/>
            <person name="Jin S."/>
            <person name="Xu P."/>
            <person name="Storey K.B."/>
            <person name="Huan P."/>
            <person name="Zhang T."/>
            <person name="Zhou Y."/>
            <person name="Zhang J."/>
            <person name="Lin C."/>
            <person name="Li X."/>
            <person name="Xing L."/>
            <person name="Huo D."/>
            <person name="Sun M."/>
            <person name="Wang L."/>
            <person name="Mercier A."/>
            <person name="Li F."/>
            <person name="Yang H."/>
            <person name="Xiang J."/>
        </authorList>
    </citation>
    <scope>NUCLEOTIDE SEQUENCE [LARGE SCALE GENOMIC DNA]</scope>
    <source>
        <strain evidence="5">Shaxun</strain>
        <tissue evidence="5">Muscle</tissue>
    </source>
</reference>
<dbReference type="Gene3D" id="2.60.220.50">
    <property type="match status" value="1"/>
</dbReference>
<evidence type="ECO:0000313" key="5">
    <source>
        <dbReference type="EMBL" id="PIK51037.1"/>
    </source>
</evidence>
<dbReference type="InterPro" id="IPR036465">
    <property type="entry name" value="vWFA_dom_sf"/>
</dbReference>
<dbReference type="PANTHER" id="PTHR45692">
    <property type="entry name" value="G_PROTEIN_RECEP_F2_4 DOMAIN-CONTAINING PROTEIN"/>
    <property type="match status" value="1"/>
</dbReference>
<evidence type="ECO:0000256" key="1">
    <source>
        <dbReference type="ARBA" id="ARBA00004370"/>
    </source>
</evidence>
<name>A0A2G8KSS1_STIJA</name>
<comment type="subcellular location">
    <subcellularLocation>
        <location evidence="1">Membrane</location>
    </subcellularLocation>
</comment>
<evidence type="ECO:0000256" key="3">
    <source>
        <dbReference type="ARBA" id="ARBA00022989"/>
    </source>
</evidence>
<evidence type="ECO:0000256" key="2">
    <source>
        <dbReference type="ARBA" id="ARBA00022692"/>
    </source>
</evidence>
<dbReference type="InterPro" id="IPR046338">
    <property type="entry name" value="GAIN_dom_sf"/>
</dbReference>
<keyword evidence="4" id="KW-0472">Membrane</keyword>
<dbReference type="Pfam" id="PF01825">
    <property type="entry name" value="GPS"/>
    <property type="match status" value="1"/>
</dbReference>
<dbReference type="EMBL" id="MRZV01000393">
    <property type="protein sequence ID" value="PIK51037.1"/>
    <property type="molecule type" value="Genomic_DNA"/>
</dbReference>
<keyword evidence="5" id="KW-0675">Receptor</keyword>
<comment type="caution">
    <text evidence="5">The sequence shown here is derived from an EMBL/GenBank/DDBJ whole genome shotgun (WGS) entry which is preliminary data.</text>
</comment>
<dbReference type="Proteomes" id="UP000230750">
    <property type="component" value="Unassembled WGS sequence"/>
</dbReference>
<dbReference type="SUPFAM" id="SSF53300">
    <property type="entry name" value="vWA-like"/>
    <property type="match status" value="1"/>
</dbReference>
<sequence>MQLANATNRFNKSGTMISFTQTAEIVNNIANVNSTSQQVTTNLTDILSNVLRVADNGFAEAFNNGTGTMLVEAFERQLQHVETESSSGTYRHTTPNIMVVVTEGPPDLLDDYAIATTMANETEITETLEPFKVNTQELPLILNRSSNVFLFPKRLSANFHSDDTLRATNVAYRCAEFFFSRYYNVINNEFAKFERRHKRRFVPNTFVIATNIYRNGEEVLTWDRSQGSETENSTLRQWYRPLEENGKISVIESSVCSFWNFRADGGRGNWSTDGCRLVSAGSDGLVNYVPVTFQISRSVNTGMMTIICPVHIRVSHSRFKE</sequence>
<dbReference type="GO" id="GO:0016020">
    <property type="term" value="C:membrane"/>
    <property type="evidence" value="ECO:0007669"/>
    <property type="project" value="UniProtKB-SubCell"/>
</dbReference>
<protein>
    <submittedName>
        <fullName evidence="5">Putative G-protein coupled receptor</fullName>
    </submittedName>
</protein>
<dbReference type="PANTHER" id="PTHR45692:SF1">
    <property type="entry name" value="G-PROTEIN COUPLED RECEPTORS FAMILY 2 PROFILE 2 DOMAIN-CONTAINING PROTEIN"/>
    <property type="match status" value="1"/>
</dbReference>
<organism evidence="5 6">
    <name type="scientific">Stichopus japonicus</name>
    <name type="common">Sea cucumber</name>
    <dbReference type="NCBI Taxonomy" id="307972"/>
    <lineage>
        <taxon>Eukaryota</taxon>
        <taxon>Metazoa</taxon>
        <taxon>Echinodermata</taxon>
        <taxon>Eleutherozoa</taxon>
        <taxon>Echinozoa</taxon>
        <taxon>Holothuroidea</taxon>
        <taxon>Aspidochirotacea</taxon>
        <taxon>Aspidochirotida</taxon>
        <taxon>Stichopodidae</taxon>
        <taxon>Apostichopus</taxon>
    </lineage>
</organism>
<dbReference type="InterPro" id="IPR000203">
    <property type="entry name" value="GPS"/>
</dbReference>
<proteinExistence type="predicted"/>